<dbReference type="RefSeq" id="WP_006971063.1">
    <property type="nucleotide sequence ID" value="NZ_ABCS01000016.1"/>
</dbReference>
<evidence type="ECO:0000313" key="3">
    <source>
        <dbReference type="Proteomes" id="UP000005801"/>
    </source>
</evidence>
<feature type="region of interest" description="Disordered" evidence="1">
    <location>
        <begin position="33"/>
        <end position="53"/>
    </location>
</feature>
<reference evidence="2 3" key="1">
    <citation type="submission" date="2007-06" db="EMBL/GenBank/DDBJ databases">
        <authorList>
            <person name="Shimkets L."/>
            <person name="Ferriera S."/>
            <person name="Johnson J."/>
            <person name="Kravitz S."/>
            <person name="Beeson K."/>
            <person name="Sutton G."/>
            <person name="Rogers Y.-H."/>
            <person name="Friedman R."/>
            <person name="Frazier M."/>
            <person name="Venter J.C."/>
        </authorList>
    </citation>
    <scope>NUCLEOTIDE SEQUENCE [LARGE SCALE GENOMIC DNA]</scope>
    <source>
        <strain evidence="2 3">SIR-1</strain>
    </source>
</reference>
<protein>
    <submittedName>
        <fullName evidence="2">Uncharacterized protein</fullName>
    </submittedName>
</protein>
<evidence type="ECO:0000313" key="2">
    <source>
        <dbReference type="EMBL" id="EDM79814.1"/>
    </source>
</evidence>
<organism evidence="2 3">
    <name type="scientific">Plesiocystis pacifica SIR-1</name>
    <dbReference type="NCBI Taxonomy" id="391625"/>
    <lineage>
        <taxon>Bacteria</taxon>
        <taxon>Pseudomonadati</taxon>
        <taxon>Myxococcota</taxon>
        <taxon>Polyangia</taxon>
        <taxon>Nannocystales</taxon>
        <taxon>Nannocystaceae</taxon>
        <taxon>Plesiocystis</taxon>
    </lineage>
</organism>
<name>A6G2W4_9BACT</name>
<dbReference type="AlphaFoldDB" id="A6G2W4"/>
<keyword evidence="3" id="KW-1185">Reference proteome</keyword>
<comment type="caution">
    <text evidence="2">The sequence shown here is derived from an EMBL/GenBank/DDBJ whole genome shotgun (WGS) entry which is preliminary data.</text>
</comment>
<dbReference type="Proteomes" id="UP000005801">
    <property type="component" value="Unassembled WGS sequence"/>
</dbReference>
<dbReference type="EMBL" id="ABCS01000016">
    <property type="protein sequence ID" value="EDM79814.1"/>
    <property type="molecule type" value="Genomic_DNA"/>
</dbReference>
<sequence length="53" mass="6234">MYRHTAKHLTFVTRFVDSVTIRPFFDDLRRSSETAQLSAPRRPRRIEAKTEAA</sequence>
<evidence type="ECO:0000256" key="1">
    <source>
        <dbReference type="SAM" id="MobiDB-lite"/>
    </source>
</evidence>
<gene>
    <name evidence="2" type="ORF">PPSIR1_31983</name>
</gene>
<proteinExistence type="predicted"/>
<accession>A6G2W4</accession>